<dbReference type="InterPro" id="IPR048680">
    <property type="entry name" value="COG4_N"/>
</dbReference>
<feature type="region of interest" description="Disordered" evidence="11">
    <location>
        <begin position="807"/>
        <end position="838"/>
    </location>
</feature>
<accession>Q2HD72</accession>
<feature type="domain" description="GED" evidence="12">
    <location>
        <begin position="675"/>
        <end position="769"/>
    </location>
</feature>
<proteinExistence type="inferred from homology"/>
<dbReference type="PANTHER" id="PTHR24016:SF0">
    <property type="entry name" value="CONSERVED OLIGOMERIC GOLGI COMPLEX SUBUNIT 4"/>
    <property type="match status" value="1"/>
</dbReference>
<comment type="similarity">
    <text evidence="2">Belongs to the COG4 family.</text>
</comment>
<dbReference type="PROSITE" id="PS51718">
    <property type="entry name" value="G_DYNAMIN_2"/>
    <property type="match status" value="1"/>
</dbReference>
<dbReference type="InterPro" id="IPR048682">
    <property type="entry name" value="COG4"/>
</dbReference>
<comment type="subcellular location">
    <subcellularLocation>
        <location evidence="1">Golgi apparatus membrane</location>
        <topology evidence="1">Peripheral membrane protein</topology>
    </subcellularLocation>
</comment>
<dbReference type="InterPro" id="IPR030381">
    <property type="entry name" value="G_DYNAMIN_dom"/>
</dbReference>
<dbReference type="InterPro" id="IPR022812">
    <property type="entry name" value="Dynamin"/>
</dbReference>
<dbReference type="GO" id="GO:0005525">
    <property type="term" value="F:GTP binding"/>
    <property type="evidence" value="ECO:0007669"/>
    <property type="project" value="InterPro"/>
</dbReference>
<dbReference type="GO" id="GO:0003924">
    <property type="term" value="F:GTPase activity"/>
    <property type="evidence" value="ECO:0007669"/>
    <property type="project" value="InterPro"/>
</dbReference>
<evidence type="ECO:0000256" key="11">
    <source>
        <dbReference type="SAM" id="MobiDB-lite"/>
    </source>
</evidence>
<dbReference type="SMART" id="SM00053">
    <property type="entry name" value="DYNc"/>
    <property type="match status" value="1"/>
</dbReference>
<dbReference type="Pfam" id="PF08318">
    <property type="entry name" value="COG4_m"/>
    <property type="match status" value="1"/>
</dbReference>
<evidence type="ECO:0000259" key="12">
    <source>
        <dbReference type="PROSITE" id="PS51388"/>
    </source>
</evidence>
<keyword evidence="7" id="KW-0333">Golgi apparatus</keyword>
<dbReference type="eggNOG" id="KOG0412">
    <property type="taxonomic scope" value="Eukaryota"/>
</dbReference>
<gene>
    <name evidence="14" type="ORF">CHGG_01832</name>
</gene>
<dbReference type="InterPro" id="IPR045063">
    <property type="entry name" value="Dynamin_N"/>
</dbReference>
<organism evidence="14 15">
    <name type="scientific">Chaetomium globosum (strain ATCC 6205 / CBS 148.51 / DSM 1962 / NBRC 6347 / NRRL 1970)</name>
    <name type="common">Soil fungus</name>
    <dbReference type="NCBI Taxonomy" id="306901"/>
    <lineage>
        <taxon>Eukaryota</taxon>
        <taxon>Fungi</taxon>
        <taxon>Dikarya</taxon>
        <taxon>Ascomycota</taxon>
        <taxon>Pezizomycotina</taxon>
        <taxon>Sordariomycetes</taxon>
        <taxon>Sordariomycetidae</taxon>
        <taxon>Sordariales</taxon>
        <taxon>Chaetomiaceae</taxon>
        <taxon>Chaetomium</taxon>
    </lineage>
</organism>
<sequence>MALDPQDQQQSPLVSASLLRKIDKLREKNIGKHVPLPQVRLSPPKSSVLCSPSTKLVVVGDQSSGKSSLLESLTGIPFPRDVELCTRYATQITQKRDDVSRVEVTIIPGPNATDAHKKHVEGYRTDALSPDDFRSRFPSILREVNTRMGIRMKPNSGSDYTSDEHSSDGYTSDDAFGQRTPSTTHATPQVSSVFSEDILKIEICGPSVDYLTVIDVPGIFRTPTAGVTTREDMVMVRNMVRWYIQDSRTVILAVLPSNIDIANQEILTMAEEYDPNGERTLGILTKPDLVPEQSAQAAVCNIVRGKKKQLTLGYYVVRSRGADQDDSEFGRREDMFKQAPWNTLPPERVGVQALKARLAELLGHMARREFPKLRKEINDMLQSAERERDALGPSRKDEHEQRRFLSGIAGRFQDRVRQALEAQYAGDSAFENSIQLRLVTQVVNLADDFSEEFEDMAVLREFETIGEEETEDFGPQSCSTTNAILEFAQAIDPDDYPELESIISHDFDVSEPEDGIMDWIRDLYTRSRGMDLSTVNSSVWAGAWREQSNKWPIMSKAFMSRVIVAIHRFIMAALDDACSDRTVREELWTTILDELLRRYEVGMAAAEVLVSAERDARPYTLDCHFNESRQRSRGERVVASLQKLAIHEDGEGNHLVTVDRVRNATEKQSNIEDVVEKLHDDLSAYYGIAKKRFVDNLLNQAVNYRLLFGPSTPLGVLSQEWVIGLGSDQLEAIAGVSKVPPVIDTTSIINHLPPSGAQQQCAAIVATAAPMSALPNGAANTTTTKMPAVNSSSSSSIASHAHLSTMTTSATMATTTPSTKQQPSKKDTDPSAALRTATTSSEIRTALAALHARETNLTSQLTSLLSTHSDLTRSLSRLDNLRAGLGAQVLSARGISNTMLAGASDTAARLSGRVRALDLEKQRVEDTLRVVSLVAELKACVAGVVGSMGAPQDWEAAAGYISRAARVPEDIVRGGFAAAVVPTVEVPDPPWVTLEQARESLCSLFLREFKKAAAEGDAAKVTRFFKLFPLIGRGDVGLDVYGQYVCQGVAGEARASLKEGTVPGGGQGRKDGVFFANALTRLFDHIARIVEAHGGLVERHYGAGKMVRVIERLQMEADVQGGIILDSWSDDRTVDRRLTDVKSYPFSFLVQSFLPQQRGFGGTPRVNSPALGAQINDVRNSEDEGVNMREVDGLLVEIAAMLEKWSVYSRFLAGKCTEPGSADDTPLTVPDVLVKSNLSRKVSGKLAEPYNALTTFFFRRSVEKAFQLDESPSGLSLSMNKPIDSNPPFIISAVDVVMYIVNTVIRRSISTSQRGVIDSVIPTISSLLGSDFVGMIQRKMRDESYPKASVPGNLPPENIIISFIVLINSLDMANDYLDRIVSNFLKPTDQQHPNGAAHTKPLQDAFPFHNDAANVATRLTNLNISFTVKTTELLTEGVRALFQQVIKPRLRPVLADTFRDADYTLGEEELAELAAQSDQTEDELLEQVPRAFEHGWDALMRPVARLMTPRTHAALLDLTADYLARVLEKRVWSYAGGRTSVWADGAGVDGGEYGG</sequence>
<dbReference type="eggNOG" id="KOG0446">
    <property type="taxonomic scope" value="Eukaryota"/>
</dbReference>
<evidence type="ECO:0000256" key="9">
    <source>
        <dbReference type="ARBA" id="ARBA00023136"/>
    </source>
</evidence>
<dbReference type="InterPro" id="IPR000375">
    <property type="entry name" value="Dynamin_stalk"/>
</dbReference>
<keyword evidence="6" id="KW-0653">Protein transport</keyword>
<dbReference type="Gene3D" id="3.40.50.300">
    <property type="entry name" value="P-loop containing nucleotide triphosphate hydrolases"/>
    <property type="match status" value="1"/>
</dbReference>
<dbReference type="HOGENOM" id="CLU_003583_0_0_1"/>
<dbReference type="PANTHER" id="PTHR24016">
    <property type="entry name" value="CONSERVED OLIGOMERIC GOLGI COMPLEX SUBUNIT 4"/>
    <property type="match status" value="1"/>
</dbReference>
<dbReference type="RefSeq" id="XP_001221053.1">
    <property type="nucleotide sequence ID" value="XM_001221052.1"/>
</dbReference>
<dbReference type="InterPro" id="IPR048684">
    <property type="entry name" value="COG4_C"/>
</dbReference>
<evidence type="ECO:0000256" key="1">
    <source>
        <dbReference type="ARBA" id="ARBA00004395"/>
    </source>
</evidence>
<dbReference type="PROSITE" id="PS51388">
    <property type="entry name" value="GED"/>
    <property type="match status" value="1"/>
</dbReference>
<evidence type="ECO:0000313" key="14">
    <source>
        <dbReference type="EMBL" id="EAQ93597.1"/>
    </source>
</evidence>
<dbReference type="PRINTS" id="PR00195">
    <property type="entry name" value="DYNAMIN"/>
</dbReference>
<dbReference type="SMART" id="SM00762">
    <property type="entry name" value="Cog4"/>
    <property type="match status" value="1"/>
</dbReference>
<dbReference type="InParanoid" id="Q2HD72"/>
<evidence type="ECO:0000256" key="2">
    <source>
        <dbReference type="ARBA" id="ARBA00009215"/>
    </source>
</evidence>
<dbReference type="GO" id="GO:0000139">
    <property type="term" value="C:Golgi membrane"/>
    <property type="evidence" value="ECO:0007669"/>
    <property type="project" value="UniProtKB-SubCell"/>
</dbReference>
<dbReference type="Pfam" id="PF20663">
    <property type="entry name" value="COG4_N"/>
    <property type="match status" value="1"/>
</dbReference>
<evidence type="ECO:0000313" key="15">
    <source>
        <dbReference type="Proteomes" id="UP000001056"/>
    </source>
</evidence>
<dbReference type="Pfam" id="PF00350">
    <property type="entry name" value="Dynamin_N"/>
    <property type="match status" value="1"/>
</dbReference>
<dbReference type="Gene3D" id="1.20.58.1970">
    <property type="match status" value="1"/>
</dbReference>
<evidence type="ECO:0000256" key="7">
    <source>
        <dbReference type="ARBA" id="ARBA00023034"/>
    </source>
</evidence>
<dbReference type="InterPro" id="IPR001401">
    <property type="entry name" value="Dynamin_GTPase"/>
</dbReference>
<dbReference type="InterPro" id="IPR013167">
    <property type="entry name" value="COG4_M"/>
</dbReference>
<dbReference type="Pfam" id="PF20662">
    <property type="entry name" value="COG4_C"/>
    <property type="match status" value="1"/>
</dbReference>
<dbReference type="GeneID" id="4387362"/>
<keyword evidence="8" id="KW-0342">GTP-binding</keyword>
<feature type="domain" description="Dynamin-type G" evidence="13">
    <location>
        <begin position="50"/>
        <end position="371"/>
    </location>
</feature>
<keyword evidence="15" id="KW-1185">Reference proteome</keyword>
<protein>
    <recommendedName>
        <fullName evidence="3">Conserved oligomeric Golgi complex subunit 4</fullName>
    </recommendedName>
    <alternativeName>
        <fullName evidence="10">Component of oligomeric Golgi complex 4</fullName>
    </alternativeName>
</protein>
<dbReference type="VEuPathDB" id="FungiDB:CHGG_01832"/>
<feature type="region of interest" description="Disordered" evidence="11">
    <location>
        <begin position="150"/>
        <end position="187"/>
    </location>
</feature>
<dbReference type="InterPro" id="IPR027417">
    <property type="entry name" value="P-loop_NTPase"/>
</dbReference>
<reference evidence="15" key="1">
    <citation type="journal article" date="2015" name="Genome Announc.">
        <title>Draft genome sequence of the cellulolytic fungus Chaetomium globosum.</title>
        <authorList>
            <person name="Cuomo C.A."/>
            <person name="Untereiner W.A."/>
            <person name="Ma L.-J."/>
            <person name="Grabherr M."/>
            <person name="Birren B.W."/>
        </authorList>
    </citation>
    <scope>NUCLEOTIDE SEQUENCE [LARGE SCALE GENOMIC DNA]</scope>
    <source>
        <strain evidence="15">ATCC 6205 / CBS 148.51 / DSM 1962 / NBRC 6347 / NRRL 1970</strain>
    </source>
</reference>
<evidence type="ECO:0000256" key="5">
    <source>
        <dbReference type="ARBA" id="ARBA00022741"/>
    </source>
</evidence>
<name>Q2HD72_CHAGB</name>
<evidence type="ECO:0000256" key="8">
    <source>
        <dbReference type="ARBA" id="ARBA00023134"/>
    </source>
</evidence>
<evidence type="ECO:0000256" key="10">
    <source>
        <dbReference type="ARBA" id="ARBA00031340"/>
    </source>
</evidence>
<dbReference type="EMBL" id="CH408029">
    <property type="protein sequence ID" value="EAQ93597.1"/>
    <property type="molecule type" value="Genomic_DNA"/>
</dbReference>
<feature type="compositionally biased region" description="Low complexity" evidence="11">
    <location>
        <begin position="807"/>
        <end position="819"/>
    </location>
</feature>
<dbReference type="OrthoDB" id="47059at2759"/>
<dbReference type="Proteomes" id="UP000001056">
    <property type="component" value="Unassembled WGS sequence"/>
</dbReference>
<keyword evidence="9" id="KW-0472">Membrane</keyword>
<keyword evidence="5" id="KW-0547">Nucleotide-binding</keyword>
<evidence type="ECO:0000256" key="6">
    <source>
        <dbReference type="ARBA" id="ARBA00022927"/>
    </source>
</evidence>
<dbReference type="InterPro" id="IPR020850">
    <property type="entry name" value="GED_dom"/>
</dbReference>
<dbReference type="Pfam" id="PF01031">
    <property type="entry name" value="Dynamin_M"/>
    <property type="match status" value="1"/>
</dbReference>
<dbReference type="GO" id="GO:0015031">
    <property type="term" value="P:protein transport"/>
    <property type="evidence" value="ECO:0007669"/>
    <property type="project" value="UniProtKB-KW"/>
</dbReference>
<dbReference type="CDD" id="cd08771">
    <property type="entry name" value="DLP_1"/>
    <property type="match status" value="1"/>
</dbReference>
<evidence type="ECO:0000256" key="3">
    <source>
        <dbReference type="ARBA" id="ARBA00020975"/>
    </source>
</evidence>
<evidence type="ECO:0000259" key="13">
    <source>
        <dbReference type="PROSITE" id="PS51718"/>
    </source>
</evidence>
<dbReference type="SUPFAM" id="SSF52540">
    <property type="entry name" value="P-loop containing nucleoside triphosphate hydrolases"/>
    <property type="match status" value="1"/>
</dbReference>
<dbReference type="STRING" id="306901.Q2HD72"/>
<evidence type="ECO:0000256" key="4">
    <source>
        <dbReference type="ARBA" id="ARBA00022448"/>
    </source>
</evidence>
<keyword evidence="4" id="KW-0813">Transport</keyword>
<dbReference type="OMA" id="FHNDAAN"/>